<feature type="domain" description="GH15-like" evidence="12">
    <location>
        <begin position="224"/>
        <end position="586"/>
    </location>
</feature>
<gene>
    <name evidence="14" type="ORF">PCA31118_04716</name>
</gene>
<dbReference type="InterPro" id="IPR012341">
    <property type="entry name" value="6hp_glycosidase-like_sf"/>
</dbReference>
<keyword evidence="7" id="KW-0326">Glycosidase</keyword>
<dbReference type="Proteomes" id="UP000414136">
    <property type="component" value="Unassembled WGS sequence"/>
</dbReference>
<evidence type="ECO:0000256" key="7">
    <source>
        <dbReference type="ARBA" id="ARBA00023295"/>
    </source>
</evidence>
<dbReference type="SUPFAM" id="SSF48208">
    <property type="entry name" value="Six-hairpin glycosidases"/>
    <property type="match status" value="1"/>
</dbReference>
<dbReference type="Gene3D" id="1.50.10.10">
    <property type="match status" value="1"/>
</dbReference>
<dbReference type="AlphaFoldDB" id="A0A5E5ALI3"/>
<dbReference type="PANTHER" id="PTHR31616">
    <property type="entry name" value="TREHALASE"/>
    <property type="match status" value="1"/>
</dbReference>
<evidence type="ECO:0000256" key="6">
    <source>
        <dbReference type="ARBA" id="ARBA00023277"/>
    </source>
</evidence>
<name>A0A5E5ALI3_9BURK</name>
<dbReference type="PANTHER" id="PTHR31616:SF0">
    <property type="entry name" value="GLUCAN 1,4-ALPHA-GLUCOSIDASE"/>
    <property type="match status" value="1"/>
</dbReference>
<dbReference type="FunFam" id="1.50.10.10:FF:000005">
    <property type="entry name" value="Glycosyl hydrolase, glucoamylase"/>
    <property type="match status" value="1"/>
</dbReference>
<evidence type="ECO:0000256" key="8">
    <source>
        <dbReference type="ARBA" id="ARBA00030473"/>
    </source>
</evidence>
<dbReference type="EMBL" id="CABPSQ010000014">
    <property type="protein sequence ID" value="VVE74304.1"/>
    <property type="molecule type" value="Genomic_DNA"/>
</dbReference>
<comment type="similarity">
    <text evidence="2">Belongs to the glycosyl hydrolase 15 family.</text>
</comment>
<organism evidence="14 15">
    <name type="scientific">Pandoraea captiosa</name>
    <dbReference type="NCBI Taxonomy" id="2508302"/>
    <lineage>
        <taxon>Bacteria</taxon>
        <taxon>Pseudomonadati</taxon>
        <taxon>Pseudomonadota</taxon>
        <taxon>Betaproteobacteria</taxon>
        <taxon>Burkholderiales</taxon>
        <taxon>Burkholderiaceae</taxon>
        <taxon>Pandoraea</taxon>
    </lineage>
</organism>
<proteinExistence type="inferred from homology"/>
<evidence type="ECO:0000256" key="2">
    <source>
        <dbReference type="ARBA" id="ARBA00006188"/>
    </source>
</evidence>
<comment type="pathway">
    <text evidence="11">Glycan degradation; trehalose degradation; D-glucose from alpha,alpha-trehalose: step 1/1.</text>
</comment>
<evidence type="ECO:0000256" key="3">
    <source>
        <dbReference type="ARBA" id="ARBA00012757"/>
    </source>
</evidence>
<evidence type="ECO:0000256" key="10">
    <source>
        <dbReference type="ARBA" id="ARBA00053030"/>
    </source>
</evidence>
<evidence type="ECO:0000256" key="1">
    <source>
        <dbReference type="ARBA" id="ARBA00001576"/>
    </source>
</evidence>
<dbReference type="Pfam" id="PF19291">
    <property type="entry name" value="TREH_N"/>
    <property type="match status" value="1"/>
</dbReference>
<reference evidence="14 15" key="1">
    <citation type="submission" date="2019-08" db="EMBL/GenBank/DDBJ databases">
        <authorList>
            <person name="Peeters C."/>
        </authorList>
    </citation>
    <scope>NUCLEOTIDE SEQUENCE [LARGE SCALE GENOMIC DNA]</scope>
    <source>
        <strain evidence="14 15">LMG 31118</strain>
    </source>
</reference>
<evidence type="ECO:0000259" key="13">
    <source>
        <dbReference type="Pfam" id="PF19291"/>
    </source>
</evidence>
<comment type="cofactor">
    <cofactor evidence="10">
        <name>phosphate</name>
        <dbReference type="ChEBI" id="CHEBI:43474"/>
    </cofactor>
</comment>
<dbReference type="InterPro" id="IPR008928">
    <property type="entry name" value="6-hairpin_glycosidase_sf"/>
</dbReference>
<evidence type="ECO:0000256" key="9">
    <source>
        <dbReference type="ARBA" id="ARBA00031637"/>
    </source>
</evidence>
<evidence type="ECO:0000313" key="14">
    <source>
        <dbReference type="EMBL" id="VVE74304.1"/>
    </source>
</evidence>
<dbReference type="GO" id="GO:0005993">
    <property type="term" value="P:trehalose catabolic process"/>
    <property type="evidence" value="ECO:0007669"/>
    <property type="project" value="UniProtKB-ARBA"/>
</dbReference>
<evidence type="ECO:0000259" key="12">
    <source>
        <dbReference type="Pfam" id="PF00723"/>
    </source>
</evidence>
<feature type="domain" description="Trehalase-like N-terminal" evidence="13">
    <location>
        <begin position="3"/>
        <end position="157"/>
    </location>
</feature>
<comment type="catalytic activity">
    <reaction evidence="1">
        <text>alpha,alpha-trehalose + H2O = alpha-D-glucose + beta-D-glucose</text>
        <dbReference type="Rhea" id="RHEA:32675"/>
        <dbReference type="ChEBI" id="CHEBI:15377"/>
        <dbReference type="ChEBI" id="CHEBI:15903"/>
        <dbReference type="ChEBI" id="CHEBI:16551"/>
        <dbReference type="ChEBI" id="CHEBI:17925"/>
        <dbReference type="EC" id="3.2.1.28"/>
    </reaction>
</comment>
<protein>
    <recommendedName>
        <fullName evidence="4">Trehalase</fullName>
        <ecNumber evidence="3">3.2.1.28</ecNumber>
    </recommendedName>
    <alternativeName>
        <fullName evidence="8">Alpha,alpha-trehalase</fullName>
    </alternativeName>
    <alternativeName>
        <fullName evidence="9">Alpha,alpha-trehalose glucohydrolase</fullName>
    </alternativeName>
</protein>
<sequence length="623" mass="69488">MPARIEDYAMIGDCRSAALVARDGSIDWLCWPYFDSPACFAALLGGPEHGRWKIAPEDPRATTTRRYHDDTLILETRFETVEGCVAVIDFMPLRDGAAELVRLVKGVHGTVSMSMELILRFDYGASVPWSRPLASDDPTGPGMRLIAGPDKVVMRTPVEIQDVPGSLRARFDVKAGDTVPFVLSRVSSHHADPREIDPLAALTDTERYWRTWANRCQLDGRWSEAIRRSLIVLKALTFVPTGGVVAAPTTSLPEQLGGERNWDYRYCWLRDATLTLQALMLGGYYTEASDWSHWLVRAVAGAPSQVQIMYGLSGERRLPEWVVDWLPGYEGAKPVRVGNGAVGQLQLDVYGEVMDALHQSRLGGLPPDDATWEVQTKLVAHLETVWRQPDEGIWEVRGGRQHFTYSKVMAWVAFDRAIKSAERFGLPGPVDHWRRLCKEIHADVCANGFDKTRNAFMQAYGSSEMDASVLMIPLVGFLPPDDPRVVGTVEAVERELMQDGLVQRYRTSRVDDGLPAGEGAFLACSFWMVDCLVMIGRQRDARALFERLLSLRNDVGLLAEEYDTTHERQVGNFPQAFSHIALVHAAIRLDSLADDDRADDAADDLSVDDDAHLEHVGYRAIRA</sequence>
<keyword evidence="5" id="KW-0378">Hydrolase</keyword>
<dbReference type="RefSeq" id="WP_150627392.1">
    <property type="nucleotide sequence ID" value="NZ_CABPSQ010000014.1"/>
</dbReference>
<dbReference type="GO" id="GO:0004555">
    <property type="term" value="F:alpha,alpha-trehalase activity"/>
    <property type="evidence" value="ECO:0007669"/>
    <property type="project" value="UniProtKB-EC"/>
</dbReference>
<evidence type="ECO:0000313" key="15">
    <source>
        <dbReference type="Proteomes" id="UP000414136"/>
    </source>
</evidence>
<evidence type="ECO:0000256" key="11">
    <source>
        <dbReference type="ARBA" id="ARBA00060615"/>
    </source>
</evidence>
<dbReference type="OrthoDB" id="3902805at2"/>
<dbReference type="InterPro" id="IPR045582">
    <property type="entry name" value="Trehalase-like_N"/>
</dbReference>
<dbReference type="Pfam" id="PF00723">
    <property type="entry name" value="Glyco_hydro_15"/>
    <property type="match status" value="1"/>
</dbReference>
<dbReference type="EC" id="3.2.1.28" evidence="3"/>
<dbReference type="InterPro" id="IPR011613">
    <property type="entry name" value="GH15-like"/>
</dbReference>
<keyword evidence="15" id="KW-1185">Reference proteome</keyword>
<evidence type="ECO:0000256" key="4">
    <source>
        <dbReference type="ARBA" id="ARBA00019905"/>
    </source>
</evidence>
<evidence type="ECO:0000256" key="5">
    <source>
        <dbReference type="ARBA" id="ARBA00022801"/>
    </source>
</evidence>
<accession>A0A5E5ALI3</accession>
<keyword evidence="6" id="KW-0119">Carbohydrate metabolism</keyword>